<name>A0A4P7NJT3_PYROR</name>
<dbReference type="AlphaFoldDB" id="A0A4P7NJT3"/>
<organism evidence="2 3">
    <name type="scientific">Pyricularia oryzae</name>
    <name type="common">Rice blast fungus</name>
    <name type="synonym">Magnaporthe oryzae</name>
    <dbReference type="NCBI Taxonomy" id="318829"/>
    <lineage>
        <taxon>Eukaryota</taxon>
        <taxon>Fungi</taxon>
        <taxon>Dikarya</taxon>
        <taxon>Ascomycota</taxon>
        <taxon>Pezizomycotina</taxon>
        <taxon>Sordariomycetes</taxon>
        <taxon>Sordariomycetidae</taxon>
        <taxon>Magnaporthales</taxon>
        <taxon>Pyriculariaceae</taxon>
        <taxon>Pyricularia</taxon>
    </lineage>
</organism>
<dbReference type="EMBL" id="CP034208">
    <property type="protein sequence ID" value="QBZ62341.1"/>
    <property type="molecule type" value="Genomic_DNA"/>
</dbReference>
<feature type="compositionally biased region" description="Polar residues" evidence="1">
    <location>
        <begin position="51"/>
        <end position="71"/>
    </location>
</feature>
<feature type="region of interest" description="Disordered" evidence="1">
    <location>
        <begin position="43"/>
        <end position="158"/>
    </location>
</feature>
<evidence type="ECO:0000313" key="2">
    <source>
        <dbReference type="EMBL" id="QBZ62341.1"/>
    </source>
</evidence>
<gene>
    <name evidence="2" type="ORF">PoMZ_11220</name>
</gene>
<protein>
    <submittedName>
        <fullName evidence="2">Uncharacterized protein</fullName>
    </submittedName>
</protein>
<reference evidence="2 3" key="1">
    <citation type="journal article" date="2019" name="Mol. Biol. Evol.">
        <title>Blast fungal genomes show frequent chromosomal changes, gene gains and losses, and effector gene turnover.</title>
        <authorList>
            <person name="Gomez Luciano L.B."/>
            <person name="Jason Tsai I."/>
            <person name="Chuma I."/>
            <person name="Tosa Y."/>
            <person name="Chen Y.H."/>
            <person name="Li J.Y."/>
            <person name="Li M.Y."/>
            <person name="Jade Lu M.Y."/>
            <person name="Nakayashiki H."/>
            <person name="Li W.H."/>
        </authorList>
    </citation>
    <scope>NUCLEOTIDE SEQUENCE [LARGE SCALE GENOMIC DNA]</scope>
    <source>
        <strain evidence="2">MZ5-1-6</strain>
    </source>
</reference>
<evidence type="ECO:0000256" key="1">
    <source>
        <dbReference type="SAM" id="MobiDB-lite"/>
    </source>
</evidence>
<dbReference type="Proteomes" id="UP000294847">
    <property type="component" value="Chromosome 5"/>
</dbReference>
<evidence type="ECO:0000313" key="3">
    <source>
        <dbReference type="Proteomes" id="UP000294847"/>
    </source>
</evidence>
<proteinExistence type="predicted"/>
<accession>A0A4P7NJT3</accession>
<feature type="compositionally biased region" description="Basic and acidic residues" evidence="1">
    <location>
        <begin position="109"/>
        <end position="124"/>
    </location>
</feature>
<sequence length="158" mass="17429">MLGVTSMNTRMHLSSRGSVPRLLRAVSHAARLLASLRLARHSPGRNRTVGEHSNLSVEQSNKDCTVNSRMSTGQNGGGQTQGHSQRPAQQQRRDPLPLKPEPGPQSKPDWQDRRVFRRSRGAEGRKRRGAETAPPKSYCQPAPLYDPTIPPVALEVGR</sequence>